<evidence type="ECO:0000256" key="10">
    <source>
        <dbReference type="ARBA" id="ARBA00022989"/>
    </source>
</evidence>
<evidence type="ECO:0000256" key="5">
    <source>
        <dbReference type="ARBA" id="ARBA00022448"/>
    </source>
</evidence>
<keyword evidence="9" id="KW-0249">Electron transport</keyword>
<evidence type="ECO:0000256" key="2">
    <source>
        <dbReference type="ARBA" id="ARBA00004298"/>
    </source>
</evidence>
<feature type="region of interest" description="Disordered" evidence="13">
    <location>
        <begin position="1"/>
        <end position="25"/>
    </location>
</feature>
<dbReference type="Pfam" id="PF15879">
    <property type="entry name" value="MWFE"/>
    <property type="match status" value="1"/>
</dbReference>
<dbReference type="AlphaFoldDB" id="A0AAV4ZY22"/>
<keyword evidence="12" id="KW-0472">Membrane</keyword>
<keyword evidence="7" id="KW-0812">Transmembrane</keyword>
<keyword evidence="11" id="KW-0496">Mitochondrion</keyword>
<feature type="compositionally biased region" description="Polar residues" evidence="13">
    <location>
        <begin position="1"/>
        <end position="10"/>
    </location>
</feature>
<proteinExistence type="inferred from homology"/>
<comment type="similarity">
    <text evidence="3">Belongs to the complex I NDUFA1 subunit family.</text>
</comment>
<dbReference type="GO" id="GO:0005743">
    <property type="term" value="C:mitochondrial inner membrane"/>
    <property type="evidence" value="ECO:0007669"/>
    <property type="project" value="UniProtKB-SubCell"/>
</dbReference>
<evidence type="ECO:0000256" key="4">
    <source>
        <dbReference type="ARBA" id="ARBA00016392"/>
    </source>
</evidence>
<evidence type="ECO:0000256" key="7">
    <source>
        <dbReference type="ARBA" id="ARBA00022692"/>
    </source>
</evidence>
<evidence type="ECO:0000313" key="14">
    <source>
        <dbReference type="EMBL" id="GJJ07141.1"/>
    </source>
</evidence>
<keyword evidence="10" id="KW-1133">Transmembrane helix</keyword>
<evidence type="ECO:0000313" key="15">
    <source>
        <dbReference type="Proteomes" id="UP001050691"/>
    </source>
</evidence>
<dbReference type="InterPro" id="IPR017384">
    <property type="entry name" value="NADH_Ub_cplx-1_asu_su-1"/>
</dbReference>
<comment type="subcellular location">
    <subcellularLocation>
        <location evidence="2">Mitochondrion inner membrane</location>
        <topology evidence="2">Single-pass membrane protein</topology>
        <orientation evidence="2">Matrix side</orientation>
    </subcellularLocation>
</comment>
<dbReference type="EMBL" id="BPWL01000002">
    <property type="protein sequence ID" value="GJJ07141.1"/>
    <property type="molecule type" value="Genomic_DNA"/>
</dbReference>
<name>A0AAV4ZY22_9AGAM</name>
<dbReference type="PANTHER" id="PTHR17098:SF2">
    <property type="entry name" value="NADH DEHYDROGENASE [UBIQUINONE] 1 ALPHA SUBCOMPLEX SUBUNIT 1"/>
    <property type="match status" value="1"/>
</dbReference>
<keyword evidence="6" id="KW-0679">Respiratory chain</keyword>
<evidence type="ECO:0000256" key="13">
    <source>
        <dbReference type="SAM" id="MobiDB-lite"/>
    </source>
</evidence>
<gene>
    <name evidence="14" type="ORF">Clacol_001341</name>
</gene>
<keyword evidence="5" id="KW-0813">Transport</keyword>
<comment type="caution">
    <text evidence="14">The sequence shown here is derived from an EMBL/GenBank/DDBJ whole genome shotgun (WGS) entry which is preliminary data.</text>
</comment>
<evidence type="ECO:0000256" key="1">
    <source>
        <dbReference type="ARBA" id="ARBA00003195"/>
    </source>
</evidence>
<dbReference type="Proteomes" id="UP001050691">
    <property type="component" value="Unassembled WGS sequence"/>
</dbReference>
<keyword evidence="15" id="KW-1185">Reference proteome</keyword>
<dbReference type="PANTHER" id="PTHR17098">
    <property type="entry name" value="NADH-UBIQUINONE OXIDOREDUCTASE MWFE SUBUNIT"/>
    <property type="match status" value="1"/>
</dbReference>
<sequence>MFGATGTLTNVVRRGQNDGKPPRYGLDAWEDRMMERDRRLTGSKRGQRVGFYIRISIPSDMNNDLHTTRYFELLKMKLSRFTELIPACPSFTNNPEIDYNLPSVYQTLFVAKLSGAIGSECKINQCIEHLILIHSEAN</sequence>
<keyword evidence="8" id="KW-0999">Mitochondrion inner membrane</keyword>
<protein>
    <recommendedName>
        <fullName evidence="4">NADH dehydrogenase [ubiquinone] 1 alpha subcomplex subunit 1</fullName>
    </recommendedName>
</protein>
<reference evidence="14" key="1">
    <citation type="submission" date="2021-10" db="EMBL/GenBank/DDBJ databases">
        <title>De novo Genome Assembly of Clathrus columnatus (Basidiomycota, Fungi) Using Illumina and Nanopore Sequence Data.</title>
        <authorList>
            <person name="Ogiso-Tanaka E."/>
            <person name="Itagaki H."/>
            <person name="Hosoya T."/>
            <person name="Hosaka K."/>
        </authorList>
    </citation>
    <scope>NUCLEOTIDE SEQUENCE</scope>
    <source>
        <strain evidence="14">MO-923</strain>
    </source>
</reference>
<comment type="function">
    <text evidence="1">Accessory subunit of the mitochondrial membrane respiratory chain NADH dehydrogenase (Complex I), that is believed not to be involved in catalysis. Complex I functions in the transfer of electrons from NADH to the respiratory chain. The immediate electron acceptor for the enzyme is believed to be ubiquinone.</text>
</comment>
<accession>A0AAV4ZY22</accession>
<evidence type="ECO:0000256" key="6">
    <source>
        <dbReference type="ARBA" id="ARBA00022660"/>
    </source>
</evidence>
<evidence type="ECO:0000256" key="3">
    <source>
        <dbReference type="ARBA" id="ARBA00009960"/>
    </source>
</evidence>
<evidence type="ECO:0000256" key="9">
    <source>
        <dbReference type="ARBA" id="ARBA00022982"/>
    </source>
</evidence>
<evidence type="ECO:0000256" key="8">
    <source>
        <dbReference type="ARBA" id="ARBA00022792"/>
    </source>
</evidence>
<evidence type="ECO:0000256" key="11">
    <source>
        <dbReference type="ARBA" id="ARBA00023128"/>
    </source>
</evidence>
<evidence type="ECO:0000256" key="12">
    <source>
        <dbReference type="ARBA" id="ARBA00023136"/>
    </source>
</evidence>
<organism evidence="14 15">
    <name type="scientific">Clathrus columnatus</name>
    <dbReference type="NCBI Taxonomy" id="1419009"/>
    <lineage>
        <taxon>Eukaryota</taxon>
        <taxon>Fungi</taxon>
        <taxon>Dikarya</taxon>
        <taxon>Basidiomycota</taxon>
        <taxon>Agaricomycotina</taxon>
        <taxon>Agaricomycetes</taxon>
        <taxon>Phallomycetidae</taxon>
        <taxon>Phallales</taxon>
        <taxon>Clathraceae</taxon>
        <taxon>Clathrus</taxon>
    </lineage>
</organism>